<dbReference type="OrthoDB" id="9786766at2"/>
<organism evidence="1 2">
    <name type="scientific">Polaribacter atrinae</name>
    <dbReference type="NCBI Taxonomy" id="1333662"/>
    <lineage>
        <taxon>Bacteria</taxon>
        <taxon>Pseudomonadati</taxon>
        <taxon>Bacteroidota</taxon>
        <taxon>Flavobacteriia</taxon>
        <taxon>Flavobacteriales</taxon>
        <taxon>Flavobacteriaceae</taxon>
    </lineage>
</organism>
<dbReference type="RefSeq" id="WP_068447848.1">
    <property type="nucleotide sequence ID" value="NZ_CAXHZY010000001.1"/>
</dbReference>
<dbReference type="AlphaFoldDB" id="A0A176TEV9"/>
<evidence type="ECO:0000313" key="1">
    <source>
        <dbReference type="EMBL" id="OAD46457.1"/>
    </source>
</evidence>
<gene>
    <name evidence="1" type="ORF">LPB303_02695</name>
</gene>
<keyword evidence="2" id="KW-1185">Reference proteome</keyword>
<name>A0A176TEV9_9FLAO</name>
<proteinExistence type="predicted"/>
<reference evidence="1 2" key="1">
    <citation type="submission" date="2016-02" db="EMBL/GenBank/DDBJ databases">
        <title>Draft genome sequence of Polaribacter atrinae KACC17473.</title>
        <authorList>
            <person name="Shin S.-K."/>
            <person name="Yi H."/>
        </authorList>
    </citation>
    <scope>NUCLEOTIDE SEQUENCE [LARGE SCALE GENOMIC DNA]</scope>
    <source>
        <strain evidence="1 2">KACC 17473</strain>
    </source>
</reference>
<evidence type="ECO:0000313" key="2">
    <source>
        <dbReference type="Proteomes" id="UP000076923"/>
    </source>
</evidence>
<dbReference type="Proteomes" id="UP000076923">
    <property type="component" value="Unassembled WGS sequence"/>
</dbReference>
<dbReference type="EMBL" id="LVWE01000003">
    <property type="protein sequence ID" value="OAD46457.1"/>
    <property type="molecule type" value="Genomic_DNA"/>
</dbReference>
<accession>A0A176TEV9</accession>
<dbReference type="STRING" id="1333662.LPB303_02695"/>
<protein>
    <submittedName>
        <fullName evidence="1">Uncharacterized protein</fullName>
    </submittedName>
</protein>
<sequence>MGSVNGIGARAIIVPRDQFWRVNFSIVNWNHDITDGVYSSKKGEDGKFLHKYNWVWSPTDVVNIHEP</sequence>
<comment type="caution">
    <text evidence="1">The sequence shown here is derived from an EMBL/GenBank/DDBJ whole genome shotgun (WGS) entry which is preliminary data.</text>
</comment>